<accession>A0A832H5B3</accession>
<comment type="caution">
    <text evidence="1">The sequence shown here is derived from an EMBL/GenBank/DDBJ whole genome shotgun (WGS) entry which is preliminary data.</text>
</comment>
<sequence>MSQQPRTEILIDPKFYCDGHYYVLTSASLGGSNLSPQQLSDVLGRADEPEIETLLKQGICIPLCFDGDCALDQETLFVLGNLTAEEEHDWIGRLTWKLNIPCGKLVLLCGGGDANELAEAISGNPPQPNYQIFQTIDIPPGEYLIEIYAYLSSMTVQQSLEEYDEHWNLVEHEELRNWYQANRPGTPGISYIIRLASLESEPPFPQLVSEIGWCGMFNFRQPEL</sequence>
<reference evidence="1" key="1">
    <citation type="journal article" date="2020" name="mSystems">
        <title>Genome- and Community-Level Interaction Insights into Carbon Utilization and Element Cycling Functions of Hydrothermarchaeota in Hydrothermal Sediment.</title>
        <authorList>
            <person name="Zhou Z."/>
            <person name="Liu Y."/>
            <person name="Xu W."/>
            <person name="Pan J."/>
            <person name="Luo Z.H."/>
            <person name="Li M."/>
        </authorList>
    </citation>
    <scope>NUCLEOTIDE SEQUENCE [LARGE SCALE GENOMIC DNA]</scope>
    <source>
        <strain evidence="1">SpSt-402</strain>
    </source>
</reference>
<name>A0A832H5B3_9CYAN</name>
<protein>
    <submittedName>
        <fullName evidence="1">Uncharacterized protein</fullName>
    </submittedName>
</protein>
<evidence type="ECO:0000313" key="1">
    <source>
        <dbReference type="EMBL" id="HGW95212.1"/>
    </source>
</evidence>
<gene>
    <name evidence="1" type="ORF">ENR47_13180</name>
</gene>
<dbReference type="EMBL" id="DSRD01000821">
    <property type="protein sequence ID" value="HGW95212.1"/>
    <property type="molecule type" value="Genomic_DNA"/>
</dbReference>
<dbReference type="AlphaFoldDB" id="A0A832H5B3"/>
<organism evidence="1">
    <name type="scientific">Oscillatoriales cyanobacterium SpSt-402</name>
    <dbReference type="NCBI Taxonomy" id="2282168"/>
    <lineage>
        <taxon>Bacteria</taxon>
        <taxon>Bacillati</taxon>
        <taxon>Cyanobacteriota</taxon>
        <taxon>Cyanophyceae</taxon>
        <taxon>Oscillatoriophycideae</taxon>
        <taxon>Oscillatoriales</taxon>
    </lineage>
</organism>
<proteinExistence type="predicted"/>